<evidence type="ECO:0000256" key="5">
    <source>
        <dbReference type="SAM" id="SignalP"/>
    </source>
</evidence>
<dbReference type="InterPro" id="IPR026444">
    <property type="entry name" value="Secre_tail"/>
</dbReference>
<dbReference type="PROSITE" id="PS50853">
    <property type="entry name" value="FN3"/>
    <property type="match status" value="2"/>
</dbReference>
<dbReference type="CDD" id="cd00063">
    <property type="entry name" value="FN3"/>
    <property type="match status" value="1"/>
</dbReference>
<dbReference type="SMART" id="SM00560">
    <property type="entry name" value="LamGL"/>
    <property type="match status" value="1"/>
</dbReference>
<feature type="signal peptide" evidence="5">
    <location>
        <begin position="1"/>
        <end position="21"/>
    </location>
</feature>
<dbReference type="SUPFAM" id="SSF51126">
    <property type="entry name" value="Pectin lyase-like"/>
    <property type="match status" value="1"/>
</dbReference>
<dbReference type="InterPro" id="IPR003961">
    <property type="entry name" value="FN3_dom"/>
</dbReference>
<dbReference type="InterPro" id="IPR036116">
    <property type="entry name" value="FN3_sf"/>
</dbReference>
<keyword evidence="4" id="KW-0325">Glycoprotein</keyword>
<evidence type="ECO:0000256" key="4">
    <source>
        <dbReference type="ARBA" id="ARBA00023180"/>
    </source>
</evidence>
<proteinExistence type="predicted"/>
<dbReference type="InterPro" id="IPR052063">
    <property type="entry name" value="Polysaccharide_Lyase_1"/>
</dbReference>
<organism evidence="7 8">
    <name type="scientific">Bacteroides salyersiae</name>
    <dbReference type="NCBI Taxonomy" id="291644"/>
    <lineage>
        <taxon>Bacteria</taxon>
        <taxon>Pseudomonadati</taxon>
        <taxon>Bacteroidota</taxon>
        <taxon>Bacteroidia</taxon>
        <taxon>Bacteroidales</taxon>
        <taxon>Bacteroidaceae</taxon>
        <taxon>Bacteroides</taxon>
    </lineage>
</organism>
<reference evidence="7 8" key="1">
    <citation type="journal article" date="2019" name="Nat. Med.">
        <title>A library of human gut bacterial isolates paired with longitudinal multiomics data enables mechanistic microbiome research.</title>
        <authorList>
            <person name="Poyet M."/>
            <person name="Groussin M."/>
            <person name="Gibbons S.M."/>
            <person name="Avila-Pacheco J."/>
            <person name="Jiang X."/>
            <person name="Kearney S.M."/>
            <person name="Perrotta A.R."/>
            <person name="Berdy B."/>
            <person name="Zhao S."/>
            <person name="Lieberman T.D."/>
            <person name="Swanson P.K."/>
            <person name="Smith M."/>
            <person name="Roesemann S."/>
            <person name="Alexander J.E."/>
            <person name="Rich S.A."/>
            <person name="Livny J."/>
            <person name="Vlamakis H."/>
            <person name="Clish C."/>
            <person name="Bullock K."/>
            <person name="Deik A."/>
            <person name="Scott J."/>
            <person name="Pierce K.A."/>
            <person name="Xavier R.J."/>
            <person name="Alm E.J."/>
        </authorList>
    </citation>
    <scope>NUCLEOTIDE SEQUENCE [LARGE SCALE GENOMIC DNA]</scope>
    <source>
        <strain evidence="7 8">BIOML-A10</strain>
    </source>
</reference>
<comment type="caution">
    <text evidence="7">The sequence shown here is derived from an EMBL/GenBank/DDBJ whole genome shotgun (WGS) entry which is preliminary data.</text>
</comment>
<dbReference type="NCBIfam" id="TIGR04183">
    <property type="entry name" value="Por_Secre_tail"/>
    <property type="match status" value="1"/>
</dbReference>
<dbReference type="PANTHER" id="PTHR42970:SF1">
    <property type="entry name" value="PECTATE LYASE C-RELATED"/>
    <property type="match status" value="1"/>
</dbReference>
<feature type="chain" id="PRO_5029858613" evidence="5">
    <location>
        <begin position="22"/>
        <end position="972"/>
    </location>
</feature>
<dbReference type="SUPFAM" id="SSF49265">
    <property type="entry name" value="Fibronectin type III"/>
    <property type="match status" value="1"/>
</dbReference>
<dbReference type="SMART" id="SM00060">
    <property type="entry name" value="FN3"/>
    <property type="match status" value="2"/>
</dbReference>
<accession>A0A7J4XFH4</accession>
<dbReference type="SUPFAM" id="SSF49899">
    <property type="entry name" value="Concanavalin A-like lectins/glucanases"/>
    <property type="match status" value="1"/>
</dbReference>
<evidence type="ECO:0000259" key="6">
    <source>
        <dbReference type="PROSITE" id="PS50853"/>
    </source>
</evidence>
<dbReference type="RefSeq" id="WP_130059584.1">
    <property type="nucleotide sequence ID" value="NZ_RCXT01000015.1"/>
</dbReference>
<keyword evidence="3" id="KW-1015">Disulfide bond</keyword>
<keyword evidence="2 5" id="KW-0732">Signal</keyword>
<sequence>MYKRFVTALLFPLCMGGGLYAQQLAFPGAEGYGRFAKGARASESPEIYHVTNLNDSGECSLRDAISKPNRVIIFDVSGIINIKSRLVFSKNLTIAGQTAPGDGITIYGNGVSFSASDNIIVRYLRMRMGLKGDSGKDAAGIANGSNMIFDHISAAWGLDENFSINWDDKGYEPYNITIQNSIIGQGIMPHACGGLIQSNGGISLYRNLYIDNKTRNPKVKGLNQFVNNVVYNWGDGGCYILGDTDASSWGVITNNYFIKGPVAGTKAFVRAKPAFQVYQKGNMIDYNVDGVLNGYEATEEDFLRDGSDPTSLNVTFVKSPEDFDFSNYSRRKLEGDQKIVVSTDAEKHPVIMGETTAVEAYNWIVENAGASLPTRDEVDGYMVDELLSLGTKGALLNSESEVGLTNGVGNIFAGNRPLDTDNDGIPDAWEEANGLDKNDPTDAVKMAANGYLNIENYINSIDGPVMDYVKYPTNVQLSSLGTDNVSIKWQNNASESTALILEYSADNKTFTPVVLNTDVTTYKLESLTPNTTYYIRLKTVNGELESLYSSVLEVTTRGVPIPPVASINPVPENASTISDYSTVRLSWENKTGVWAGTVSYSVYLGKSATTMEKVVDATTQMAATVNVEPATTYYWRIDAKNALGANEGDVWSFTTGTKPERGKVAYYSFDETEGASLNNEFGTAAVAKNFTPEWVTGVRNNAVNFNTVNASFVQEHYDALELGNESFSIECWFKSAGGSVDWYLLHKGSHADNSYEGATGRWFGIQYQKNSKNDRLTWAIDDNVTKTDVNVTGATAKFFNDEWVHLVCVRDVDAKELRMYANGSLVASGADKTGNIGTVERMAIGNCNTAYENGFQGLMDELSIYNEVLTAEEIADHYNTGTGIHSNRMDTPAAGLAYPMPFADEFYIPVINVEDMPAQITIMNASGQVVHQVEVMVQGGMAHVKDVGKLPAGYYIYMLQLDGKTWVGKIVK</sequence>
<dbReference type="AlphaFoldDB" id="A0A7J4XFH4"/>
<keyword evidence="1" id="KW-0479">Metal-binding</keyword>
<dbReference type="Gene3D" id="2.60.120.200">
    <property type="match status" value="1"/>
</dbReference>
<evidence type="ECO:0000313" key="7">
    <source>
        <dbReference type="EMBL" id="KAA3760679.1"/>
    </source>
</evidence>
<dbReference type="InterPro" id="IPR013783">
    <property type="entry name" value="Ig-like_fold"/>
</dbReference>
<dbReference type="InterPro" id="IPR012334">
    <property type="entry name" value="Pectin_lyas_fold"/>
</dbReference>
<evidence type="ECO:0000256" key="3">
    <source>
        <dbReference type="ARBA" id="ARBA00023157"/>
    </source>
</evidence>
<evidence type="ECO:0000256" key="2">
    <source>
        <dbReference type="ARBA" id="ARBA00022729"/>
    </source>
</evidence>
<gene>
    <name evidence="7" type="ORF">F3F73_17565</name>
</gene>
<dbReference type="Gene3D" id="2.160.20.10">
    <property type="entry name" value="Single-stranded right-handed beta-helix, Pectin lyase-like"/>
    <property type="match status" value="1"/>
</dbReference>
<dbReference type="InterPro" id="IPR006558">
    <property type="entry name" value="LamG-like"/>
</dbReference>
<dbReference type="GO" id="GO:0004553">
    <property type="term" value="F:hydrolase activity, hydrolyzing O-glycosyl compounds"/>
    <property type="evidence" value="ECO:0007669"/>
    <property type="project" value="UniProtKB-ARBA"/>
</dbReference>
<protein>
    <submittedName>
        <fullName evidence="7">T9SS type A sorting domain-containing protein</fullName>
    </submittedName>
</protein>
<dbReference type="InterPro" id="IPR013320">
    <property type="entry name" value="ConA-like_dom_sf"/>
</dbReference>
<evidence type="ECO:0000256" key="1">
    <source>
        <dbReference type="ARBA" id="ARBA00022723"/>
    </source>
</evidence>
<feature type="domain" description="Fibronectin type-III" evidence="6">
    <location>
        <begin position="471"/>
        <end position="559"/>
    </location>
</feature>
<dbReference type="EMBL" id="VWMK01000019">
    <property type="protein sequence ID" value="KAA3760679.1"/>
    <property type="molecule type" value="Genomic_DNA"/>
</dbReference>
<dbReference type="InterPro" id="IPR011050">
    <property type="entry name" value="Pectin_lyase_fold/virulence"/>
</dbReference>
<evidence type="ECO:0000313" key="8">
    <source>
        <dbReference type="Proteomes" id="UP000422221"/>
    </source>
</evidence>
<dbReference type="Gene3D" id="2.60.40.10">
    <property type="entry name" value="Immunoglobulins"/>
    <property type="match status" value="2"/>
</dbReference>
<dbReference type="Proteomes" id="UP000422221">
    <property type="component" value="Unassembled WGS sequence"/>
</dbReference>
<feature type="domain" description="Fibronectin type-III" evidence="6">
    <location>
        <begin position="568"/>
        <end position="660"/>
    </location>
</feature>
<dbReference type="GO" id="GO:0046872">
    <property type="term" value="F:metal ion binding"/>
    <property type="evidence" value="ECO:0007669"/>
    <property type="project" value="UniProtKB-KW"/>
</dbReference>
<dbReference type="GO" id="GO:0005975">
    <property type="term" value="P:carbohydrate metabolic process"/>
    <property type="evidence" value="ECO:0007669"/>
    <property type="project" value="UniProtKB-ARBA"/>
</dbReference>
<name>A0A7J4XFH4_9BACE</name>
<dbReference type="PANTHER" id="PTHR42970">
    <property type="entry name" value="PECTATE LYASE C-RELATED"/>
    <property type="match status" value="1"/>
</dbReference>
<dbReference type="Pfam" id="PF00041">
    <property type="entry name" value="fn3"/>
    <property type="match status" value="1"/>
</dbReference>
<dbReference type="Pfam" id="PF13385">
    <property type="entry name" value="Laminin_G_3"/>
    <property type="match status" value="1"/>
</dbReference>